<dbReference type="PANTHER" id="PTHR43077:SF5">
    <property type="entry name" value="PHAGE INFECTION PROTEIN"/>
    <property type="match status" value="1"/>
</dbReference>
<protein>
    <submittedName>
        <fullName evidence="7">YhgE/Pip family protein</fullName>
    </submittedName>
</protein>
<proteinExistence type="predicted"/>
<dbReference type="NCBIfam" id="TIGR03062">
    <property type="entry name" value="pip_yhgE_Cterm"/>
    <property type="match status" value="1"/>
</dbReference>
<keyword evidence="3 5" id="KW-1133">Transmembrane helix</keyword>
<evidence type="ECO:0000256" key="3">
    <source>
        <dbReference type="ARBA" id="ARBA00022989"/>
    </source>
</evidence>
<reference evidence="8" key="1">
    <citation type="journal article" date="2019" name="Int. J. Syst. Evol. Microbiol.">
        <title>The Global Catalogue of Microorganisms (GCM) 10K type strain sequencing project: providing services to taxonomists for standard genome sequencing and annotation.</title>
        <authorList>
            <consortium name="The Broad Institute Genomics Platform"/>
            <consortium name="The Broad Institute Genome Sequencing Center for Infectious Disease"/>
            <person name="Wu L."/>
            <person name="Ma J."/>
        </authorList>
    </citation>
    <scope>NUCLEOTIDE SEQUENCE [LARGE SCALE GENOMIC DNA]</scope>
    <source>
        <strain evidence="8">CCM 7756</strain>
    </source>
</reference>
<dbReference type="InterPro" id="IPR017501">
    <property type="entry name" value="Phage_infect_YhgE_C"/>
</dbReference>
<feature type="transmembrane region" description="Helical" evidence="5">
    <location>
        <begin position="392"/>
        <end position="412"/>
    </location>
</feature>
<organism evidence="7 8">
    <name type="scientific">Salinicoccus sesuvii</name>
    <dbReference type="NCBI Taxonomy" id="868281"/>
    <lineage>
        <taxon>Bacteria</taxon>
        <taxon>Bacillati</taxon>
        <taxon>Bacillota</taxon>
        <taxon>Bacilli</taxon>
        <taxon>Bacillales</taxon>
        <taxon>Staphylococcaceae</taxon>
        <taxon>Salinicoccus</taxon>
    </lineage>
</organism>
<dbReference type="NCBIfam" id="TIGR03061">
    <property type="entry name" value="pip_yhgE_Nterm"/>
    <property type="match status" value="1"/>
</dbReference>
<dbReference type="InterPro" id="IPR017500">
    <property type="entry name" value="Phage_infect_YhgE_N"/>
</dbReference>
<evidence type="ECO:0000259" key="6">
    <source>
        <dbReference type="Pfam" id="PF12698"/>
    </source>
</evidence>
<dbReference type="EMBL" id="JBHRVQ010000001">
    <property type="protein sequence ID" value="MFC3389047.1"/>
    <property type="molecule type" value="Genomic_DNA"/>
</dbReference>
<comment type="subcellular location">
    <subcellularLocation>
        <location evidence="1">Membrane</location>
        <topology evidence="1">Multi-pass membrane protein</topology>
    </subcellularLocation>
</comment>
<evidence type="ECO:0000256" key="2">
    <source>
        <dbReference type="ARBA" id="ARBA00022692"/>
    </source>
</evidence>
<evidence type="ECO:0000256" key="5">
    <source>
        <dbReference type="SAM" id="Phobius"/>
    </source>
</evidence>
<dbReference type="PANTHER" id="PTHR43077">
    <property type="entry name" value="TRANSPORT PERMEASE YVFS-RELATED"/>
    <property type="match status" value="1"/>
</dbReference>
<feature type="transmembrane region" description="Helical" evidence="5">
    <location>
        <begin position="424"/>
        <end position="445"/>
    </location>
</feature>
<feature type="domain" description="ABC-2 type transporter transmembrane" evidence="6">
    <location>
        <begin position="15"/>
        <end position="525"/>
    </location>
</feature>
<dbReference type="InterPro" id="IPR051328">
    <property type="entry name" value="T7SS_ABC-Transporter"/>
</dbReference>
<keyword evidence="4 5" id="KW-0472">Membrane</keyword>
<evidence type="ECO:0000256" key="4">
    <source>
        <dbReference type="ARBA" id="ARBA00023136"/>
    </source>
</evidence>
<sequence>MFEDFKHLMRRPILIITLLAIATIPAIYTSIFLGSMWDPYSQTDNLTIEVVNHDEGSTVDGEEINLGADIVEALEDNDRFDWHVSDRESADRALEQGKSYAVVVIPKSASNDAATLLDESFEKVSIEIETNPGYNYLGSVMGGQAGTAIKDEIAQSITTLYTENLVESLGDIKDSNNEMIEALSEMQDGVNDLIAGSEDVQTGIEDIGSTVDSSTSELASGNQQVTDGLNQLDENLAGYESQVPPQMAEPVAAMQAGVDDLISGNTAVQSGIEDLGDGVTNGTDELAQGNASVTEGLNALDDALTEMIEEVTSGNEQLEALSLTEENASAIADPVDVVESELTHIGNYGQTFAPFIIAVSLFLGSVAFSVLYPLNRAAENYKSFIHMTISKLLVILSQTLVTSLILSAVLLFGFNLKVENMPTFLGLLLLWNLAAMLAISVMVALLGNIGKFIAIIFLILQISSSASTFPIQTAGTLYQYLHPVLPMSYVVTAMREAVFDFEAALATSDALIYMAVIIGVALILFTVINALKWKFVKFERVTRVMSRIEY</sequence>
<feature type="transmembrane region" description="Helical" evidence="5">
    <location>
        <begin position="12"/>
        <end position="37"/>
    </location>
</feature>
<feature type="transmembrane region" description="Helical" evidence="5">
    <location>
        <begin position="452"/>
        <end position="471"/>
    </location>
</feature>
<name>A0ABV7NA17_9STAP</name>
<evidence type="ECO:0000256" key="1">
    <source>
        <dbReference type="ARBA" id="ARBA00004141"/>
    </source>
</evidence>
<comment type="caution">
    <text evidence="7">The sequence shown here is derived from an EMBL/GenBank/DDBJ whole genome shotgun (WGS) entry which is preliminary data.</text>
</comment>
<gene>
    <name evidence="7" type="ORF">ACFOEO_10715</name>
</gene>
<dbReference type="Proteomes" id="UP001595637">
    <property type="component" value="Unassembled WGS sequence"/>
</dbReference>
<feature type="transmembrane region" description="Helical" evidence="5">
    <location>
        <begin position="510"/>
        <end position="531"/>
    </location>
</feature>
<evidence type="ECO:0000313" key="7">
    <source>
        <dbReference type="EMBL" id="MFC3389047.1"/>
    </source>
</evidence>
<evidence type="ECO:0000313" key="8">
    <source>
        <dbReference type="Proteomes" id="UP001595637"/>
    </source>
</evidence>
<accession>A0ABV7NA17</accession>
<dbReference type="InterPro" id="IPR013525">
    <property type="entry name" value="ABC2_TM"/>
</dbReference>
<keyword evidence="8" id="KW-1185">Reference proteome</keyword>
<dbReference type="Gene3D" id="3.40.1710.10">
    <property type="entry name" value="abc type-2 transporter like domain"/>
    <property type="match status" value="1"/>
</dbReference>
<dbReference type="RefSeq" id="WP_380655464.1">
    <property type="nucleotide sequence ID" value="NZ_JBHRVQ010000001.1"/>
</dbReference>
<dbReference type="Pfam" id="PF12698">
    <property type="entry name" value="ABC2_membrane_3"/>
    <property type="match status" value="1"/>
</dbReference>
<feature type="transmembrane region" description="Helical" evidence="5">
    <location>
        <begin position="352"/>
        <end position="372"/>
    </location>
</feature>
<keyword evidence="2 5" id="KW-0812">Transmembrane</keyword>